<reference evidence="1 2" key="1">
    <citation type="submission" date="2011-07" db="EMBL/GenBank/DDBJ databases">
        <authorList>
            <person name="Coyne R."/>
            <person name="Brami D."/>
            <person name="Johnson J."/>
            <person name="Hostetler J."/>
            <person name="Hannick L."/>
            <person name="Clark T."/>
            <person name="Cassidy-Hanley D."/>
            <person name="Inman J."/>
        </authorList>
    </citation>
    <scope>NUCLEOTIDE SEQUENCE [LARGE SCALE GENOMIC DNA]</scope>
    <source>
        <strain evidence="1 2">G5</strain>
    </source>
</reference>
<evidence type="ECO:0000313" key="1">
    <source>
        <dbReference type="EMBL" id="EGR27672.1"/>
    </source>
</evidence>
<dbReference type="AlphaFoldDB" id="G0R4D3"/>
<sequence length="668" mass="79398">MKQTQQSQYLWENQLTGKFYLLNNETGLKTQVHKTGEYIKKFNEKLTGQVGYKERIEKAKENPGFMPFKAYSLQYDQKKCFYTPQMDKFEGYAQFRSPRTQPYYNQEKELKLNSKKRLQVKEQEKKINLKDEKNKSLFSYSGTKKFSLGTSFITGNMTDYQKSLKKKEIPVLKYMSHEQKTIKLNENLKGTKIINEKLLQTPNTHLLEKKKKQQNQTLNESLSPQKIEIEDIISKQRYINKVQSINQKTFPFKITSDDIQDKMNAFCNLENTRTQNIDLMYTRIGGLQTKTFEKDIKINFNKYQNDQQVRTLQDIEKDLQRKKQELEGFKLPDIQEKNTVITKGRFGFKIPSDQQQYNEGKRIIMISRLSHSQALVLMEISILLKQYKYVIELHENYEKYTGLKRPSFSYEKLTDSILGLVGEKSQQIEKSKNTIMQFRKLLNECEQNTEKKFGFLNEKLGEIRSFILDKNFEAAYNNFNQNFLHEKEYYRNIKREMNQGMYTIEDRRNNINETLDKYELHVINNFEEIDKEQTLNNRLRKVVYDGMLRIKIIRSKFLQIRRKIAKLKDQKIEFTETGTYQEYLKELEYIKMEVNKILGKPSNSPVDVKLLFEKLVDEDKIDNPSIQNLSIYLGEMYCDVCYIPLPKNLIDIISETLDIFNDDLGMIY</sequence>
<dbReference type="eggNOG" id="ENOG502SSQS">
    <property type="taxonomic scope" value="Eukaryota"/>
</dbReference>
<gene>
    <name evidence="1" type="ORF">IMG5_191370</name>
</gene>
<dbReference type="EMBL" id="GL984334">
    <property type="protein sequence ID" value="EGR27672.1"/>
    <property type="molecule type" value="Genomic_DNA"/>
</dbReference>
<dbReference type="InParanoid" id="G0R4D3"/>
<proteinExistence type="predicted"/>
<dbReference type="Proteomes" id="UP000008983">
    <property type="component" value="Unassembled WGS sequence"/>
</dbReference>
<protein>
    <submittedName>
        <fullName evidence="1">Uncharacterized protein</fullName>
    </submittedName>
</protein>
<dbReference type="GeneID" id="14903742"/>
<accession>G0R4D3</accession>
<name>G0R4D3_ICHMU</name>
<evidence type="ECO:0000313" key="2">
    <source>
        <dbReference type="Proteomes" id="UP000008983"/>
    </source>
</evidence>
<keyword evidence="2" id="KW-1185">Reference proteome</keyword>
<dbReference type="RefSeq" id="XP_004025124.1">
    <property type="nucleotide sequence ID" value="XM_004025075.1"/>
</dbReference>
<organism evidence="1 2">
    <name type="scientific">Ichthyophthirius multifiliis</name>
    <name type="common">White spot disease agent</name>
    <name type="synonym">Ich</name>
    <dbReference type="NCBI Taxonomy" id="5932"/>
    <lineage>
        <taxon>Eukaryota</taxon>
        <taxon>Sar</taxon>
        <taxon>Alveolata</taxon>
        <taxon>Ciliophora</taxon>
        <taxon>Intramacronucleata</taxon>
        <taxon>Oligohymenophorea</taxon>
        <taxon>Hymenostomatida</taxon>
        <taxon>Ophryoglenina</taxon>
        <taxon>Ichthyophthirius</taxon>
    </lineage>
</organism>
<dbReference type="OrthoDB" id="289785at2759"/>